<proteinExistence type="inferred from homology"/>
<dbReference type="EMBL" id="MF101439">
    <property type="protein sequence ID" value="ARW65869.1"/>
    <property type="molecule type" value="Genomic_DNA"/>
</dbReference>
<name>A0A1Z1MJ00_9FLOR</name>
<dbReference type="InterPro" id="IPR008991">
    <property type="entry name" value="Translation_prot_SH3-like_sf"/>
</dbReference>
<keyword evidence="3 4" id="KW-0687">Ribonucleoprotein</keyword>
<dbReference type="RefSeq" id="YP_009396683.1">
    <property type="nucleotide sequence ID" value="NC_035283.1"/>
</dbReference>
<evidence type="ECO:0000256" key="2">
    <source>
        <dbReference type="ARBA" id="ARBA00022980"/>
    </source>
</evidence>
<keyword evidence="2 4" id="KW-0689">Ribosomal protein</keyword>
<dbReference type="PROSITE" id="PS01015">
    <property type="entry name" value="RIBOSOMAL_L19"/>
    <property type="match status" value="1"/>
</dbReference>
<dbReference type="Pfam" id="PF01245">
    <property type="entry name" value="Ribosomal_L19"/>
    <property type="match status" value="1"/>
</dbReference>
<evidence type="ECO:0000256" key="1">
    <source>
        <dbReference type="ARBA" id="ARBA00005781"/>
    </source>
</evidence>
<accession>A0A1Z1MJ00</accession>
<dbReference type="GO" id="GO:0005762">
    <property type="term" value="C:mitochondrial large ribosomal subunit"/>
    <property type="evidence" value="ECO:0007669"/>
    <property type="project" value="TreeGrafter"/>
</dbReference>
<dbReference type="PANTHER" id="PTHR15680:SF9">
    <property type="entry name" value="LARGE RIBOSOMAL SUBUNIT PROTEIN BL19M"/>
    <property type="match status" value="1"/>
</dbReference>
<dbReference type="GeneID" id="33358915"/>
<dbReference type="PIRSF" id="PIRSF002191">
    <property type="entry name" value="Ribosomal_L19"/>
    <property type="match status" value="1"/>
</dbReference>
<dbReference type="PRINTS" id="PR00061">
    <property type="entry name" value="RIBOSOMALL19"/>
</dbReference>
<dbReference type="HAMAP" id="MF_00402">
    <property type="entry name" value="Ribosomal_bL19"/>
    <property type="match status" value="1"/>
</dbReference>
<dbReference type="InterPro" id="IPR038657">
    <property type="entry name" value="Ribosomal_bL19_sf"/>
</dbReference>
<evidence type="ECO:0000256" key="4">
    <source>
        <dbReference type="HAMAP-Rule" id="MF_00402"/>
    </source>
</evidence>
<sequence>MLKNINQLSTLVQLIENDYKKQNLPLIEIGDSIKIKKVIQEGDKERIQISEGVVIGQNNSNINKTITIRKTIQNIGVERIYLIHSPQIINIEIVKRAKVRKSKLYYLRQRSGKSTRLKQRTKL</sequence>
<geneLocation type="chloroplast" evidence="5"/>
<dbReference type="AlphaFoldDB" id="A0A1Z1MJ00"/>
<dbReference type="PANTHER" id="PTHR15680">
    <property type="entry name" value="RIBOSOMAL PROTEIN L19"/>
    <property type="match status" value="1"/>
</dbReference>
<comment type="similarity">
    <text evidence="1 4">Belongs to the bacterial ribosomal protein bL19 family.</text>
</comment>
<keyword evidence="5" id="KW-0150">Chloroplast</keyword>
<dbReference type="NCBIfam" id="TIGR01024">
    <property type="entry name" value="rplS_bact"/>
    <property type="match status" value="1"/>
</dbReference>
<dbReference type="SUPFAM" id="SSF50104">
    <property type="entry name" value="Translation proteins SH3-like domain"/>
    <property type="match status" value="1"/>
</dbReference>
<dbReference type="Gene3D" id="2.30.30.790">
    <property type="match status" value="1"/>
</dbReference>
<reference evidence="5" key="1">
    <citation type="journal article" date="2017" name="J. Phycol.">
        <title>Analysis of chloroplast genomes and a supermatrix inform reclassification of the Rhodomelaceae (Rhodophyta).</title>
        <authorList>
            <person name="Diaz-Tapia P."/>
            <person name="Maggs C.A."/>
            <person name="West J.A."/>
            <person name="Verbruggen H."/>
        </authorList>
    </citation>
    <scope>NUCLEOTIDE SEQUENCE</scope>
    <source>
        <strain evidence="5">PD931</strain>
    </source>
</reference>
<comment type="subcellular location">
    <subcellularLocation>
        <location evidence="4">Plastid</location>
        <location evidence="4">Chloroplast</location>
    </subcellularLocation>
</comment>
<dbReference type="InterPro" id="IPR018257">
    <property type="entry name" value="Ribosomal_bL19_CS"/>
</dbReference>
<dbReference type="GO" id="GO:0006412">
    <property type="term" value="P:translation"/>
    <property type="evidence" value="ECO:0007669"/>
    <property type="project" value="UniProtKB-UniRule"/>
</dbReference>
<protein>
    <recommendedName>
        <fullName evidence="4">Large ribosomal subunit protein bL19c</fullName>
    </recommendedName>
</protein>
<keyword evidence="5" id="KW-0934">Plastid</keyword>
<dbReference type="GO" id="GO:0003735">
    <property type="term" value="F:structural constituent of ribosome"/>
    <property type="evidence" value="ECO:0007669"/>
    <property type="project" value="InterPro"/>
</dbReference>
<evidence type="ECO:0000256" key="3">
    <source>
        <dbReference type="ARBA" id="ARBA00023274"/>
    </source>
</evidence>
<evidence type="ECO:0000313" key="5">
    <source>
        <dbReference type="EMBL" id="ARW65869.1"/>
    </source>
</evidence>
<gene>
    <name evidence="4 5" type="primary">rpl19</name>
</gene>
<organism evidence="5">
    <name type="scientific">Vertebrata australis</name>
    <dbReference type="NCBI Taxonomy" id="1967852"/>
    <lineage>
        <taxon>Eukaryota</taxon>
        <taxon>Rhodophyta</taxon>
        <taxon>Florideophyceae</taxon>
        <taxon>Rhodymeniophycidae</taxon>
        <taxon>Ceramiales</taxon>
        <taxon>Rhodomelaceae</taxon>
        <taxon>Polysiphonioideae</taxon>
        <taxon>Vertebrata</taxon>
    </lineage>
</organism>
<dbReference type="GO" id="GO:0009507">
    <property type="term" value="C:chloroplast"/>
    <property type="evidence" value="ECO:0007669"/>
    <property type="project" value="UniProtKB-SubCell"/>
</dbReference>
<dbReference type="InterPro" id="IPR001857">
    <property type="entry name" value="Ribosomal_bL19"/>
</dbReference>